<dbReference type="Pfam" id="PF00096">
    <property type="entry name" value="zf-C2H2"/>
    <property type="match status" value="1"/>
</dbReference>
<dbReference type="PANTHER" id="PTHR24376:SF216">
    <property type="entry name" value="ZINC FINGER PROTEIN 420-LIKE"/>
    <property type="match status" value="1"/>
</dbReference>
<proteinExistence type="predicted"/>
<evidence type="ECO:0000256" key="5">
    <source>
        <dbReference type="ARBA" id="ARBA00022833"/>
    </source>
</evidence>
<dbReference type="OrthoDB" id="8117402at2759"/>
<comment type="subcellular location">
    <subcellularLocation>
        <location evidence="1">Nucleus</location>
    </subcellularLocation>
</comment>
<dbReference type="PANTHER" id="PTHR24376">
    <property type="entry name" value="ZINC FINGER PROTEIN"/>
    <property type="match status" value="1"/>
</dbReference>
<gene>
    <name evidence="9" type="ORF">FN846DRAFT_893569</name>
</gene>
<reference evidence="9 10" key="1">
    <citation type="submission" date="2019-09" db="EMBL/GenBank/DDBJ databases">
        <title>Draft genome of the ectomycorrhizal ascomycete Sphaerosporella brunnea.</title>
        <authorList>
            <consortium name="DOE Joint Genome Institute"/>
            <person name="Benucci G.M."/>
            <person name="Marozzi G."/>
            <person name="Antonielli L."/>
            <person name="Sanchez S."/>
            <person name="Marco P."/>
            <person name="Wang X."/>
            <person name="Falini L.B."/>
            <person name="Barry K."/>
            <person name="Haridas S."/>
            <person name="Lipzen A."/>
            <person name="Labutti K."/>
            <person name="Grigoriev I.V."/>
            <person name="Murat C."/>
            <person name="Martin F."/>
            <person name="Albertini E."/>
            <person name="Donnini D."/>
            <person name="Bonito G."/>
        </authorList>
    </citation>
    <scope>NUCLEOTIDE SEQUENCE [LARGE SCALE GENOMIC DNA]</scope>
    <source>
        <strain evidence="9 10">Sb_GMNB300</strain>
    </source>
</reference>
<dbReference type="Proteomes" id="UP000326924">
    <property type="component" value="Unassembled WGS sequence"/>
</dbReference>
<evidence type="ECO:0000256" key="4">
    <source>
        <dbReference type="ARBA" id="ARBA00022771"/>
    </source>
</evidence>
<evidence type="ECO:0000256" key="1">
    <source>
        <dbReference type="ARBA" id="ARBA00004123"/>
    </source>
</evidence>
<keyword evidence="2" id="KW-0479">Metal-binding</keyword>
<comment type="caution">
    <text evidence="9">The sequence shown here is derived from an EMBL/GenBank/DDBJ whole genome shotgun (WGS) entry which is preliminary data.</text>
</comment>
<dbReference type="InterPro" id="IPR013087">
    <property type="entry name" value="Znf_C2H2_type"/>
</dbReference>
<evidence type="ECO:0000256" key="2">
    <source>
        <dbReference type="ARBA" id="ARBA00022723"/>
    </source>
</evidence>
<dbReference type="Gene3D" id="3.30.160.60">
    <property type="entry name" value="Classic Zinc Finger"/>
    <property type="match status" value="1"/>
</dbReference>
<dbReference type="PROSITE" id="PS00028">
    <property type="entry name" value="ZINC_FINGER_C2H2_1"/>
    <property type="match status" value="1"/>
</dbReference>
<keyword evidence="4 7" id="KW-0863">Zinc-finger</keyword>
<dbReference type="InParanoid" id="A0A5J5ELI5"/>
<dbReference type="GO" id="GO:0001228">
    <property type="term" value="F:DNA-binding transcription activator activity, RNA polymerase II-specific"/>
    <property type="evidence" value="ECO:0007669"/>
    <property type="project" value="TreeGrafter"/>
</dbReference>
<organism evidence="9 10">
    <name type="scientific">Sphaerosporella brunnea</name>
    <dbReference type="NCBI Taxonomy" id="1250544"/>
    <lineage>
        <taxon>Eukaryota</taxon>
        <taxon>Fungi</taxon>
        <taxon>Dikarya</taxon>
        <taxon>Ascomycota</taxon>
        <taxon>Pezizomycotina</taxon>
        <taxon>Pezizomycetes</taxon>
        <taxon>Pezizales</taxon>
        <taxon>Pyronemataceae</taxon>
        <taxon>Sphaerosporella</taxon>
    </lineage>
</organism>
<dbReference type="PROSITE" id="PS50157">
    <property type="entry name" value="ZINC_FINGER_C2H2_2"/>
    <property type="match status" value="2"/>
</dbReference>
<dbReference type="SMART" id="SM00355">
    <property type="entry name" value="ZnF_C2H2"/>
    <property type="match status" value="4"/>
</dbReference>
<evidence type="ECO:0000259" key="8">
    <source>
        <dbReference type="PROSITE" id="PS50157"/>
    </source>
</evidence>
<evidence type="ECO:0000313" key="9">
    <source>
        <dbReference type="EMBL" id="KAA8896083.1"/>
    </source>
</evidence>
<sequence length="308" mass="34579">MSYSSEYSDSDDEKFPPVATSKAPRRIYNFGEKAVAKLTFPCVQCDKVFESKKALVRHKECATDHEYCALHDEDFEDWEDYAVHRVNSREHRTCEHCYRDFGSKDGLDLHKAQFHRGIQTTMCPYCNKVFRGGMAGLSMHFESNQCKGGMTRVELNSIVNALKTGQPVSHKQLTETASVHDEGETLRNMGVGTIGSEENDLGIKKEDVKRYFNNLFGKYVCPCGKKFGQMQSMWQHLQSISHQKKSYLCVGCQKHFKGASALLQHQQSGSMTCYLASNEAARAADLATGGLVATIKGDHGFKRLEGPH</sequence>
<feature type="domain" description="C2H2-type" evidence="8">
    <location>
        <begin position="92"/>
        <end position="120"/>
    </location>
</feature>
<evidence type="ECO:0000256" key="3">
    <source>
        <dbReference type="ARBA" id="ARBA00022737"/>
    </source>
</evidence>
<protein>
    <recommendedName>
        <fullName evidence="8">C2H2-type domain-containing protein</fullName>
    </recommendedName>
</protein>
<dbReference type="GO" id="GO:0008270">
    <property type="term" value="F:zinc ion binding"/>
    <property type="evidence" value="ECO:0007669"/>
    <property type="project" value="UniProtKB-KW"/>
</dbReference>
<keyword evidence="3" id="KW-0677">Repeat</keyword>
<keyword evidence="10" id="KW-1185">Reference proteome</keyword>
<feature type="domain" description="C2H2-type" evidence="8">
    <location>
        <begin position="40"/>
        <end position="65"/>
    </location>
</feature>
<keyword evidence="5" id="KW-0862">Zinc</keyword>
<name>A0A5J5ELI5_9PEZI</name>
<dbReference type="AlphaFoldDB" id="A0A5J5ELI5"/>
<evidence type="ECO:0000256" key="7">
    <source>
        <dbReference type="PROSITE-ProRule" id="PRU00042"/>
    </source>
</evidence>
<dbReference type="EMBL" id="VXIS01000228">
    <property type="protein sequence ID" value="KAA8896083.1"/>
    <property type="molecule type" value="Genomic_DNA"/>
</dbReference>
<keyword evidence="6" id="KW-0539">Nucleus</keyword>
<dbReference type="GO" id="GO:0005634">
    <property type="term" value="C:nucleus"/>
    <property type="evidence" value="ECO:0007669"/>
    <property type="project" value="UniProtKB-SubCell"/>
</dbReference>
<dbReference type="GO" id="GO:0000978">
    <property type="term" value="F:RNA polymerase II cis-regulatory region sequence-specific DNA binding"/>
    <property type="evidence" value="ECO:0007669"/>
    <property type="project" value="TreeGrafter"/>
</dbReference>
<evidence type="ECO:0000313" key="10">
    <source>
        <dbReference type="Proteomes" id="UP000326924"/>
    </source>
</evidence>
<accession>A0A5J5ELI5</accession>
<evidence type="ECO:0000256" key="6">
    <source>
        <dbReference type="ARBA" id="ARBA00023242"/>
    </source>
</evidence>